<name>A0ABS9EFY5_9FLAO</name>
<accession>A0ABS9EFY5</accession>
<feature type="transmembrane region" description="Helical" evidence="1">
    <location>
        <begin position="76"/>
        <end position="98"/>
    </location>
</feature>
<reference evidence="2" key="1">
    <citation type="submission" date="2022-01" db="EMBL/GenBank/DDBJ databases">
        <title>Gillisia lutea sp. nov., isolated from marine plastic residues from the Malvarosa beach (Valencia, Spain).</title>
        <authorList>
            <person name="Vidal-Verdu A."/>
            <person name="Molina-Menor E."/>
            <person name="Satari L."/>
            <person name="Pascual J."/>
            <person name="Pereto J."/>
            <person name="Porcar M."/>
        </authorList>
    </citation>
    <scope>NUCLEOTIDE SEQUENCE</scope>
    <source>
        <strain evidence="2">M10.2A</strain>
    </source>
</reference>
<dbReference type="RefSeq" id="WP_236133940.1">
    <property type="nucleotide sequence ID" value="NZ_JAKGTH010000008.1"/>
</dbReference>
<comment type="caution">
    <text evidence="2">The sequence shown here is derived from an EMBL/GenBank/DDBJ whole genome shotgun (WGS) entry which is preliminary data.</text>
</comment>
<evidence type="ECO:0000256" key="1">
    <source>
        <dbReference type="SAM" id="Phobius"/>
    </source>
</evidence>
<keyword evidence="3" id="KW-1185">Reference proteome</keyword>
<organism evidence="2 3">
    <name type="scientific">Gillisia lutea</name>
    <dbReference type="NCBI Taxonomy" id="2909668"/>
    <lineage>
        <taxon>Bacteria</taxon>
        <taxon>Pseudomonadati</taxon>
        <taxon>Bacteroidota</taxon>
        <taxon>Flavobacteriia</taxon>
        <taxon>Flavobacteriales</taxon>
        <taxon>Flavobacteriaceae</taxon>
        <taxon>Gillisia</taxon>
    </lineage>
</organism>
<protein>
    <submittedName>
        <fullName evidence="2">DUF4199 domain-containing protein</fullName>
    </submittedName>
</protein>
<dbReference type="Proteomes" id="UP001179363">
    <property type="component" value="Unassembled WGS sequence"/>
</dbReference>
<gene>
    <name evidence="2" type="ORF">L1I30_08970</name>
</gene>
<dbReference type="InterPro" id="IPR025250">
    <property type="entry name" value="DUF4199"/>
</dbReference>
<feature type="transmembrane region" description="Helical" evidence="1">
    <location>
        <begin position="38"/>
        <end position="56"/>
    </location>
</feature>
<keyword evidence="1" id="KW-1133">Transmembrane helix</keyword>
<sequence length="176" mass="19737">MEKSVKSTAVTYGIYLGIALSILTIVAYAFNLALFTEWWFGIFSFVLLIVIGILAVKSAKKLKTTYFSFKSAFTTYFVTILIGTLISTVISILLFNFIDPEAAETVKELSIEAARGMMEKFNAPESDINTALAEMEKDNQFSLINQLKRYVFSLAFLSLIGLIIALIFREKDPNKQ</sequence>
<dbReference type="Pfam" id="PF13858">
    <property type="entry name" value="DUF4199"/>
    <property type="match status" value="1"/>
</dbReference>
<keyword evidence="1" id="KW-0812">Transmembrane</keyword>
<keyword evidence="1" id="KW-0472">Membrane</keyword>
<evidence type="ECO:0000313" key="3">
    <source>
        <dbReference type="Proteomes" id="UP001179363"/>
    </source>
</evidence>
<feature type="transmembrane region" description="Helical" evidence="1">
    <location>
        <begin position="150"/>
        <end position="168"/>
    </location>
</feature>
<evidence type="ECO:0000313" key="2">
    <source>
        <dbReference type="EMBL" id="MCF4101795.1"/>
    </source>
</evidence>
<proteinExistence type="predicted"/>
<feature type="transmembrane region" description="Helical" evidence="1">
    <location>
        <begin position="12"/>
        <end position="32"/>
    </location>
</feature>
<dbReference type="EMBL" id="JAKGTH010000008">
    <property type="protein sequence ID" value="MCF4101795.1"/>
    <property type="molecule type" value="Genomic_DNA"/>
</dbReference>